<dbReference type="Pfam" id="PF09537">
    <property type="entry name" value="DUF2383"/>
    <property type="match status" value="1"/>
</dbReference>
<dbReference type="SUPFAM" id="SSF47240">
    <property type="entry name" value="Ferritin-like"/>
    <property type="match status" value="1"/>
</dbReference>
<dbReference type="InterPro" id="IPR011971">
    <property type="entry name" value="CHP02284"/>
</dbReference>
<dbReference type="InterPro" id="IPR012347">
    <property type="entry name" value="Ferritin-like"/>
</dbReference>
<dbReference type="InterPro" id="IPR009078">
    <property type="entry name" value="Ferritin-like_SF"/>
</dbReference>
<reference evidence="3" key="1">
    <citation type="journal article" date="2019" name="Int. J. Syst. Evol. Microbiol.">
        <title>The Global Catalogue of Microorganisms (GCM) 10K type strain sequencing project: providing services to taxonomists for standard genome sequencing and annotation.</title>
        <authorList>
            <consortium name="The Broad Institute Genomics Platform"/>
            <consortium name="The Broad Institute Genome Sequencing Center for Infectious Disease"/>
            <person name="Wu L."/>
            <person name="Ma J."/>
        </authorList>
    </citation>
    <scope>NUCLEOTIDE SEQUENCE [LARGE SCALE GENOMIC DNA]</scope>
    <source>
        <strain evidence="3">CCUG 60527</strain>
    </source>
</reference>
<name>A0ABW3JPI1_9FLAO</name>
<dbReference type="PIRSF" id="PIRSF029477">
    <property type="entry name" value="UCP029477"/>
    <property type="match status" value="1"/>
</dbReference>
<sequence>MYSYTENVSNQLNGLLMKNYDAQKGYLNAAENAESNVLTRFFQKKADERKVFEAELKSEIRTFGQTPENSGSFKGTLHRTWMDTKALLSSDNDEAMLEEAMRGEKASIEEYNEVINSDEHLPQSTANLLKTQRNKIIDDTVLINKLEDIKF</sequence>
<organism evidence="2 3">
    <name type="scientific">Tenacibaculum geojense</name>
    <dbReference type="NCBI Taxonomy" id="915352"/>
    <lineage>
        <taxon>Bacteria</taxon>
        <taxon>Pseudomonadati</taxon>
        <taxon>Bacteroidota</taxon>
        <taxon>Flavobacteriia</taxon>
        <taxon>Flavobacteriales</taxon>
        <taxon>Flavobacteriaceae</taxon>
        <taxon>Tenacibaculum</taxon>
    </lineage>
</organism>
<protein>
    <submittedName>
        <fullName evidence="2">PA2169 family four-helix-bundle protein</fullName>
    </submittedName>
</protein>
<proteinExistence type="predicted"/>
<dbReference type="RefSeq" id="WP_386104560.1">
    <property type="nucleotide sequence ID" value="NZ_JBHTJR010000014.1"/>
</dbReference>
<feature type="domain" description="DUF2383" evidence="1">
    <location>
        <begin position="8"/>
        <end position="116"/>
    </location>
</feature>
<dbReference type="EMBL" id="JBHTJR010000014">
    <property type="protein sequence ID" value="MFD0991859.1"/>
    <property type="molecule type" value="Genomic_DNA"/>
</dbReference>
<dbReference type="InterPro" id="IPR019052">
    <property type="entry name" value="DUF2383"/>
</dbReference>
<dbReference type="InterPro" id="IPR016920">
    <property type="entry name" value="UCP029477"/>
</dbReference>
<comment type="caution">
    <text evidence="2">The sequence shown here is derived from an EMBL/GenBank/DDBJ whole genome shotgun (WGS) entry which is preliminary data.</text>
</comment>
<dbReference type="Gene3D" id="1.20.1260.10">
    <property type="match status" value="1"/>
</dbReference>
<evidence type="ECO:0000313" key="3">
    <source>
        <dbReference type="Proteomes" id="UP001597062"/>
    </source>
</evidence>
<dbReference type="NCBIfam" id="TIGR02284">
    <property type="entry name" value="PA2169 family four-helix-bundle protein"/>
    <property type="match status" value="1"/>
</dbReference>
<evidence type="ECO:0000313" key="2">
    <source>
        <dbReference type="EMBL" id="MFD0991859.1"/>
    </source>
</evidence>
<dbReference type="Proteomes" id="UP001597062">
    <property type="component" value="Unassembled WGS sequence"/>
</dbReference>
<evidence type="ECO:0000259" key="1">
    <source>
        <dbReference type="Pfam" id="PF09537"/>
    </source>
</evidence>
<gene>
    <name evidence="2" type="ORF">ACFQ1U_01460</name>
</gene>
<keyword evidence="3" id="KW-1185">Reference proteome</keyword>
<accession>A0ABW3JPI1</accession>